<dbReference type="EMBL" id="AONC01000037">
    <property type="protein sequence ID" value="EXJ14737.1"/>
    <property type="molecule type" value="Genomic_DNA"/>
</dbReference>
<feature type="domain" description="Flagellin C-terminal" evidence="6">
    <location>
        <begin position="186"/>
        <end position="269"/>
    </location>
</feature>
<sequence>MVGIGNNLSLTAQNSLNGNQKALETSQERMASGKQVNQASDDAAASALISQFASQIAGSQQASRNLGDSASLVGTAEAGVTQVGDAMERIRELSLQSLNGTLNDSDRESLQAEVGQLQDQIAQTLENTSFNGIQLLNREGSLSVQAGSDAEDAFSVGTYDIQGRLSELGFGEIDISSAAGAASAVGVLDQAGDLLDEVRGEMGAVMNRFDSALSNLQDSNIESVAARSRIEDADYAREAASQASGQIQQQANIAMMGQASRVSSQFVSQLLGLG</sequence>
<evidence type="ECO:0000256" key="1">
    <source>
        <dbReference type="ARBA" id="ARBA00005709"/>
    </source>
</evidence>
<dbReference type="SUPFAM" id="SSF64518">
    <property type="entry name" value="Phase 1 flagellin"/>
    <property type="match status" value="1"/>
</dbReference>
<comment type="subcellular location">
    <subcellularLocation>
        <location evidence="4">Secreted</location>
    </subcellularLocation>
    <subcellularLocation>
        <location evidence="4">Bacterial flagellum</location>
    </subcellularLocation>
</comment>
<dbReference type="Pfam" id="PF00700">
    <property type="entry name" value="Flagellin_C"/>
    <property type="match status" value="1"/>
</dbReference>
<evidence type="ECO:0000259" key="5">
    <source>
        <dbReference type="Pfam" id="PF00669"/>
    </source>
</evidence>
<dbReference type="STRING" id="1249627.D779_2266"/>
<dbReference type="InterPro" id="IPR046358">
    <property type="entry name" value="Flagellin_C"/>
</dbReference>
<dbReference type="InterPro" id="IPR042187">
    <property type="entry name" value="Flagellin_C_sub2"/>
</dbReference>
<dbReference type="InterPro" id="IPR001029">
    <property type="entry name" value="Flagellin_N"/>
</dbReference>
<gene>
    <name evidence="7" type="ORF">D779_2266</name>
</gene>
<evidence type="ECO:0000313" key="8">
    <source>
        <dbReference type="Proteomes" id="UP000019460"/>
    </source>
</evidence>
<proteinExistence type="inferred from homology"/>
<dbReference type="RefSeq" id="WP_043754532.1">
    <property type="nucleotide sequence ID" value="NZ_AONC01000037.1"/>
</dbReference>
<keyword evidence="3 4" id="KW-0975">Bacterial flagellum</keyword>
<evidence type="ECO:0000313" key="7">
    <source>
        <dbReference type="EMBL" id="EXJ14737.1"/>
    </source>
</evidence>
<dbReference type="Gene3D" id="6.10.10.10">
    <property type="entry name" value="Flagellar export chaperone, C-terminal domain"/>
    <property type="match status" value="1"/>
</dbReference>
<keyword evidence="7" id="KW-0969">Cilium</keyword>
<dbReference type="PANTHER" id="PTHR42792">
    <property type="entry name" value="FLAGELLIN"/>
    <property type="match status" value="1"/>
</dbReference>
<dbReference type="AlphaFoldDB" id="W9VFB2"/>
<dbReference type="GO" id="GO:0005576">
    <property type="term" value="C:extracellular region"/>
    <property type="evidence" value="ECO:0007669"/>
    <property type="project" value="UniProtKB-SubCell"/>
</dbReference>
<evidence type="ECO:0000256" key="4">
    <source>
        <dbReference type="RuleBase" id="RU362073"/>
    </source>
</evidence>
<dbReference type="PANTHER" id="PTHR42792:SF2">
    <property type="entry name" value="FLAGELLIN"/>
    <property type="match status" value="1"/>
</dbReference>
<dbReference type="GO" id="GO:0005198">
    <property type="term" value="F:structural molecule activity"/>
    <property type="evidence" value="ECO:0007669"/>
    <property type="project" value="UniProtKB-UniRule"/>
</dbReference>
<dbReference type="Proteomes" id="UP000019460">
    <property type="component" value="Unassembled WGS sequence"/>
</dbReference>
<dbReference type="PRINTS" id="PR00207">
    <property type="entry name" value="FLAGELLIN"/>
</dbReference>
<dbReference type="GO" id="GO:0009288">
    <property type="term" value="C:bacterial-type flagellum"/>
    <property type="evidence" value="ECO:0007669"/>
    <property type="project" value="UniProtKB-SubCell"/>
</dbReference>
<dbReference type="InterPro" id="IPR001492">
    <property type="entry name" value="Flagellin"/>
</dbReference>
<keyword evidence="7" id="KW-0966">Cell projection</keyword>
<comment type="caution">
    <text evidence="7">The sequence shown here is derived from an EMBL/GenBank/DDBJ whole genome shotgun (WGS) entry which is preliminary data.</text>
</comment>
<evidence type="ECO:0000256" key="2">
    <source>
        <dbReference type="ARBA" id="ARBA00022525"/>
    </source>
</evidence>
<reference evidence="7 8" key="1">
    <citation type="submission" date="2012-11" db="EMBL/GenBank/DDBJ databases">
        <title>Genome assembly of Thiorhodococcus sp. AK35.</title>
        <authorList>
            <person name="Nupur N."/>
            <person name="Khatri I."/>
            <person name="Subramanian S."/>
            <person name="Pinnaka A."/>
        </authorList>
    </citation>
    <scope>NUCLEOTIDE SEQUENCE [LARGE SCALE GENOMIC DNA]</scope>
    <source>
        <strain evidence="7 8">AK35</strain>
    </source>
</reference>
<dbReference type="Pfam" id="PF00669">
    <property type="entry name" value="Flagellin_N"/>
    <property type="match status" value="1"/>
</dbReference>
<comment type="function">
    <text evidence="4">Flagellin is the subunit protein which polymerizes to form the filaments of bacterial flagella.</text>
</comment>
<evidence type="ECO:0000259" key="6">
    <source>
        <dbReference type="Pfam" id="PF00700"/>
    </source>
</evidence>
<evidence type="ECO:0000256" key="3">
    <source>
        <dbReference type="ARBA" id="ARBA00023143"/>
    </source>
</evidence>
<name>W9VFB2_9GAMM</name>
<dbReference type="eggNOG" id="COG1344">
    <property type="taxonomic scope" value="Bacteria"/>
</dbReference>
<dbReference type="OrthoDB" id="9796789at2"/>
<feature type="domain" description="Flagellin N-terminal" evidence="5">
    <location>
        <begin position="6"/>
        <end position="137"/>
    </location>
</feature>
<keyword evidence="8" id="KW-1185">Reference proteome</keyword>
<keyword evidence="7" id="KW-0282">Flagellum</keyword>
<comment type="similarity">
    <text evidence="1 4">Belongs to the bacterial flagellin family.</text>
</comment>
<dbReference type="Gene3D" id="1.20.1330.10">
    <property type="entry name" value="f41 fragment of flagellin, N-terminal domain"/>
    <property type="match status" value="1"/>
</dbReference>
<protein>
    <recommendedName>
        <fullName evidence="4">Flagellin</fullName>
    </recommendedName>
</protein>
<keyword evidence="2 4" id="KW-0964">Secreted</keyword>
<accession>W9VFB2</accession>
<organism evidence="7 8">
    <name type="scientific">Imhoffiella purpurea</name>
    <dbReference type="NCBI Taxonomy" id="1249627"/>
    <lineage>
        <taxon>Bacteria</taxon>
        <taxon>Pseudomonadati</taxon>
        <taxon>Pseudomonadota</taxon>
        <taxon>Gammaproteobacteria</taxon>
        <taxon>Chromatiales</taxon>
        <taxon>Chromatiaceae</taxon>
        <taxon>Imhoffiella</taxon>
    </lineage>
</organism>